<reference evidence="1 2" key="1">
    <citation type="submission" date="2019-01" db="EMBL/GenBank/DDBJ databases">
        <authorList>
            <person name="Sayadi A."/>
        </authorList>
    </citation>
    <scope>NUCLEOTIDE SEQUENCE [LARGE SCALE GENOMIC DNA]</scope>
</reference>
<evidence type="ECO:0000313" key="1">
    <source>
        <dbReference type="EMBL" id="VEN45079.1"/>
    </source>
</evidence>
<dbReference type="EMBL" id="CAACVG010007368">
    <property type="protein sequence ID" value="VEN45079.1"/>
    <property type="molecule type" value="Genomic_DNA"/>
</dbReference>
<dbReference type="AlphaFoldDB" id="A0A653CBM7"/>
<name>A0A653CBM7_CALMS</name>
<protein>
    <submittedName>
        <fullName evidence="1">Uncharacterized protein</fullName>
    </submittedName>
</protein>
<evidence type="ECO:0000313" key="2">
    <source>
        <dbReference type="Proteomes" id="UP000410492"/>
    </source>
</evidence>
<sequence length="95" mass="10501">MPSDWVGATIFRRRAWSRRVSVNSAHAKPNAPGVEWTGLRIQSDGAWCVPEHLGMKAQGSLHAACVARNLLLCRSCDRDRQNCSSHVTPHSTHQA</sequence>
<accession>A0A653CBM7</accession>
<keyword evidence="2" id="KW-1185">Reference proteome</keyword>
<dbReference type="Proteomes" id="UP000410492">
    <property type="component" value="Unassembled WGS sequence"/>
</dbReference>
<proteinExistence type="predicted"/>
<gene>
    <name evidence="1" type="ORF">CALMAC_LOCUS7651</name>
</gene>
<organism evidence="1 2">
    <name type="scientific">Callosobruchus maculatus</name>
    <name type="common">Southern cowpea weevil</name>
    <name type="synonym">Pulse bruchid</name>
    <dbReference type="NCBI Taxonomy" id="64391"/>
    <lineage>
        <taxon>Eukaryota</taxon>
        <taxon>Metazoa</taxon>
        <taxon>Ecdysozoa</taxon>
        <taxon>Arthropoda</taxon>
        <taxon>Hexapoda</taxon>
        <taxon>Insecta</taxon>
        <taxon>Pterygota</taxon>
        <taxon>Neoptera</taxon>
        <taxon>Endopterygota</taxon>
        <taxon>Coleoptera</taxon>
        <taxon>Polyphaga</taxon>
        <taxon>Cucujiformia</taxon>
        <taxon>Chrysomeloidea</taxon>
        <taxon>Chrysomelidae</taxon>
        <taxon>Bruchinae</taxon>
        <taxon>Bruchini</taxon>
        <taxon>Callosobruchus</taxon>
    </lineage>
</organism>